<name>M0D7Y6_9EURY</name>
<evidence type="ECO:0000259" key="2">
    <source>
        <dbReference type="Pfam" id="PF26226"/>
    </source>
</evidence>
<evidence type="ECO:0000256" key="1">
    <source>
        <dbReference type="SAM" id="MobiDB-lite"/>
    </source>
</evidence>
<feature type="region of interest" description="Disordered" evidence="1">
    <location>
        <begin position="1"/>
        <end position="38"/>
    </location>
</feature>
<gene>
    <name evidence="3" type="ORF">C475_01002</name>
</gene>
<dbReference type="eggNOG" id="arCOG04724">
    <property type="taxonomic scope" value="Archaea"/>
</dbReference>
<reference evidence="3 4" key="1">
    <citation type="journal article" date="2014" name="PLoS Genet.">
        <title>Phylogenetically driven sequencing of extremely halophilic archaea reveals strategies for static and dynamic osmo-response.</title>
        <authorList>
            <person name="Becker E.A."/>
            <person name="Seitzer P.M."/>
            <person name="Tritt A."/>
            <person name="Larsen D."/>
            <person name="Krusor M."/>
            <person name="Yao A.I."/>
            <person name="Wu D."/>
            <person name="Madern D."/>
            <person name="Eisen J.A."/>
            <person name="Darling A.E."/>
            <person name="Facciotti M.T."/>
        </authorList>
    </citation>
    <scope>NUCLEOTIDE SEQUENCE [LARGE SCALE GENOMIC DNA]</scope>
    <source>
        <strain evidence="3 4">2-9-1</strain>
    </source>
</reference>
<feature type="domain" description="DUF8052" evidence="2">
    <location>
        <begin position="43"/>
        <end position="200"/>
    </location>
</feature>
<evidence type="ECO:0000313" key="4">
    <source>
        <dbReference type="Proteomes" id="UP000011626"/>
    </source>
</evidence>
<dbReference type="EMBL" id="AOIU01000004">
    <property type="protein sequence ID" value="ELZ30269.1"/>
    <property type="molecule type" value="Genomic_DNA"/>
</dbReference>
<comment type="caution">
    <text evidence="3">The sequence shown here is derived from an EMBL/GenBank/DDBJ whole genome shotgun (WGS) entry which is preliminary data.</text>
</comment>
<dbReference type="Pfam" id="PF26226">
    <property type="entry name" value="DUF8052"/>
    <property type="match status" value="1"/>
</dbReference>
<dbReference type="AlphaFoldDB" id="M0D7Y6"/>
<dbReference type="InterPro" id="IPR058365">
    <property type="entry name" value="DUF8052"/>
</dbReference>
<organism evidence="3 4">
    <name type="scientific">Halosimplex carlsbadense 2-9-1</name>
    <dbReference type="NCBI Taxonomy" id="797114"/>
    <lineage>
        <taxon>Archaea</taxon>
        <taxon>Methanobacteriati</taxon>
        <taxon>Methanobacteriota</taxon>
        <taxon>Stenosarchaea group</taxon>
        <taxon>Halobacteria</taxon>
        <taxon>Halobacteriales</taxon>
        <taxon>Haloarculaceae</taxon>
        <taxon>Halosimplex</taxon>
    </lineage>
</organism>
<sequence length="218" mass="24557">MSDRERADADEEGERPEPTGAVDIDEATATGEATPEDVPVWDDDYVERVSGRLLHNFDLENGRTVAGESFTLYGRMEIESRKQLFHAALNYANHGSTEHLFVARRDGVGVADLEAYVEWAHELADEWIDADEEHFSTDFTVALVVPRIPGAVRAFVEGFKDRTLIRYGYYGHYEVNLVVVAPEREEVVTSRATDLDRAFDLWSSPDEEESSGLLGRFL</sequence>
<accession>M0D7Y6</accession>
<keyword evidence="4" id="KW-1185">Reference proteome</keyword>
<dbReference type="Proteomes" id="UP000011626">
    <property type="component" value="Unassembled WGS sequence"/>
</dbReference>
<protein>
    <recommendedName>
        <fullName evidence="2">DUF8052 domain-containing protein</fullName>
    </recommendedName>
</protein>
<dbReference type="RefSeq" id="WP_006881854.1">
    <property type="nucleotide sequence ID" value="NZ_AOIU01000004.1"/>
</dbReference>
<evidence type="ECO:0000313" key="3">
    <source>
        <dbReference type="EMBL" id="ELZ30269.1"/>
    </source>
</evidence>
<proteinExistence type="predicted"/>